<accession>F3ZP91</accession>
<keyword evidence="1" id="KW-0732">Signal</keyword>
<sequence length="246" mass="27901">MKKNLFTLLMLFGVIGLFSACSSDDDDNKNPEEETSKLVGTWNLDSTSPLIFEWEAKEGVKDFKIVLPVIPGVTEEEQDMEISNLISLAQMFGSPMLKGVIETVTFHKDGHITASYKDQQATEFTESVKGLATYKVLPKEKLSVQLHADAIIKEAKVTDEMSIEMMTKYMKEPFVISYDLDKNDTELECYVDLEFVKKYMKMVPNILESGVIPESLQPDIKSIFEQVDDLFGKTEEFELGLNMNKH</sequence>
<feature type="chain" id="PRO_5003303881" description="DUF4925 domain-containing protein" evidence="1">
    <location>
        <begin position="21"/>
        <end position="246"/>
    </location>
</feature>
<evidence type="ECO:0008006" key="4">
    <source>
        <dbReference type="Google" id="ProtNLM"/>
    </source>
</evidence>
<reference evidence="2 3" key="1">
    <citation type="journal article" date="2011" name="Stand. Genomic Sci.">
        <title>Non-contiguous finished genome sequence of Bacteroides coprosuis type strain (PC139).</title>
        <authorList>
            <person name="Land M."/>
            <person name="Held B."/>
            <person name="Gronow S."/>
            <person name="Abt B."/>
            <person name="Lucas S."/>
            <person name="Del Rio T.G."/>
            <person name="Nolan M."/>
            <person name="Tice H."/>
            <person name="Cheng J.F."/>
            <person name="Pitluck S."/>
            <person name="Liolios K."/>
            <person name="Pagani I."/>
            <person name="Ivanova N."/>
            <person name="Mavromatis K."/>
            <person name="Mikhailova N."/>
            <person name="Pati A."/>
            <person name="Tapia R."/>
            <person name="Han C."/>
            <person name="Goodwin L."/>
            <person name="Chen A."/>
            <person name="Palaniappan K."/>
            <person name="Hauser L."/>
            <person name="Brambilla E.M."/>
            <person name="Rohde M."/>
            <person name="Goker M."/>
            <person name="Detter J.C."/>
            <person name="Woyke T."/>
            <person name="Bristow J."/>
            <person name="Eisen J.A."/>
            <person name="Markowitz V."/>
            <person name="Hugenholtz P."/>
            <person name="Kyrpides N.C."/>
            <person name="Klenk H.P."/>
            <person name="Lapidus A."/>
        </authorList>
    </citation>
    <scope>NUCLEOTIDE SEQUENCE</scope>
    <source>
        <strain evidence="2 3">DSM 18011</strain>
    </source>
</reference>
<proteinExistence type="predicted"/>
<dbReference type="EMBL" id="CM001167">
    <property type="protein sequence ID" value="EGJ70318.1"/>
    <property type="molecule type" value="Genomic_DNA"/>
</dbReference>
<feature type="signal peptide" evidence="1">
    <location>
        <begin position="1"/>
        <end position="20"/>
    </location>
</feature>
<name>F3ZP91_9BACE</name>
<dbReference type="PROSITE" id="PS51257">
    <property type="entry name" value="PROKAR_LIPOPROTEIN"/>
    <property type="match status" value="1"/>
</dbReference>
<evidence type="ECO:0000313" key="2">
    <source>
        <dbReference type="EMBL" id="EGJ70318.1"/>
    </source>
</evidence>
<keyword evidence="3" id="KW-1185">Reference proteome</keyword>
<dbReference type="OrthoDB" id="1081081at2"/>
<evidence type="ECO:0000313" key="3">
    <source>
        <dbReference type="Proteomes" id="UP000018439"/>
    </source>
</evidence>
<dbReference type="HOGENOM" id="CLU_060904_0_0_10"/>
<dbReference type="Proteomes" id="UP000018439">
    <property type="component" value="Chromosome"/>
</dbReference>
<dbReference type="AlphaFoldDB" id="F3ZP91"/>
<protein>
    <recommendedName>
        <fullName evidence="4">DUF4925 domain-containing protein</fullName>
    </recommendedName>
</protein>
<organism evidence="2 3">
    <name type="scientific">Bacteroides coprosuis DSM 18011</name>
    <dbReference type="NCBI Taxonomy" id="679937"/>
    <lineage>
        <taxon>Bacteria</taxon>
        <taxon>Pseudomonadati</taxon>
        <taxon>Bacteroidota</taxon>
        <taxon>Bacteroidia</taxon>
        <taxon>Bacteroidales</taxon>
        <taxon>Bacteroidaceae</taxon>
        <taxon>Bacteroides</taxon>
    </lineage>
</organism>
<evidence type="ECO:0000256" key="1">
    <source>
        <dbReference type="SAM" id="SignalP"/>
    </source>
</evidence>
<gene>
    <name evidence="2" type="ORF">Bcop_0099</name>
</gene>
<dbReference type="STRING" id="679937.Bcop_0099"/>